<gene>
    <name evidence="1" type="ORF">A6E01_19380</name>
</gene>
<evidence type="ECO:0000313" key="1">
    <source>
        <dbReference type="EMBL" id="ANO35378.1"/>
    </source>
</evidence>
<dbReference type="KEGG" id="vbr:A6E01_19380"/>
<reference evidence="1 2" key="1">
    <citation type="submission" date="2016-06" db="EMBL/GenBank/DDBJ databases">
        <title>Adaptive Radiation by Waves of Gene Transfer Leads to Fine-Scale Resource Partitioning in Marine Microbes.</title>
        <authorList>
            <person name="Hehemann J.-H."/>
            <person name="Arevalo P."/>
            <person name="Datta M.S."/>
            <person name="Yu X."/>
            <person name="Corzett C."/>
            <person name="Henschel A."/>
            <person name="Preheim S.P."/>
            <person name="Timberlake S."/>
            <person name="Alm E.J."/>
            <person name="Polz M.F."/>
        </authorList>
    </citation>
    <scope>NUCLEOTIDE SEQUENCE [LARGE SCALE GENOMIC DNA]</scope>
    <source>
        <strain evidence="1 2">FF50</strain>
        <plasmid evidence="1 2">unnamed1</plasmid>
    </source>
</reference>
<dbReference type="Proteomes" id="UP000092018">
    <property type="component" value="Plasmid unnamed1"/>
</dbReference>
<dbReference type="EMBL" id="CP016179">
    <property type="protein sequence ID" value="ANO35378.1"/>
    <property type="molecule type" value="Genomic_DNA"/>
</dbReference>
<protein>
    <submittedName>
        <fullName evidence="1">Uncharacterized protein</fullName>
    </submittedName>
</protein>
<accession>A0AAN0XZI2</accession>
<organism evidence="1 2">
    <name type="scientific">Vibrio breoganii</name>
    <dbReference type="NCBI Taxonomy" id="553239"/>
    <lineage>
        <taxon>Bacteria</taxon>
        <taxon>Pseudomonadati</taxon>
        <taxon>Pseudomonadota</taxon>
        <taxon>Gammaproteobacteria</taxon>
        <taxon>Vibrionales</taxon>
        <taxon>Vibrionaceae</taxon>
        <taxon>Vibrio</taxon>
    </lineage>
</organism>
<dbReference type="AlphaFoldDB" id="A0AAN0XZI2"/>
<proteinExistence type="predicted"/>
<geneLocation type="plasmid" evidence="1 2">
    <name>unnamed1</name>
</geneLocation>
<sequence length="90" mass="10251">MPILMLELTEALLDAIDYSFAILTHSQSIKEIGIEVKEFIKECIVEHNATLTILKNGICYITINSTKQGNWRTEDFDIDRVKPAITDKQP</sequence>
<name>A0AAN0XZI2_9VIBR</name>
<keyword evidence="1" id="KW-0614">Plasmid</keyword>
<evidence type="ECO:0000313" key="2">
    <source>
        <dbReference type="Proteomes" id="UP000092018"/>
    </source>
</evidence>